<evidence type="ECO:0000313" key="4">
    <source>
        <dbReference type="Proteomes" id="UP000321750"/>
    </source>
</evidence>
<feature type="compositionally biased region" description="Basic and acidic residues" evidence="1">
    <location>
        <begin position="15"/>
        <end position="29"/>
    </location>
</feature>
<comment type="caution">
    <text evidence="3">The sequence shown here is derived from an EMBL/GenBank/DDBJ whole genome shotgun (WGS) entry which is preliminary data.</text>
</comment>
<accession>A0A512JFW0</accession>
<protein>
    <recommendedName>
        <fullName evidence="2">GSCFA domain-containing protein</fullName>
    </recommendedName>
</protein>
<gene>
    <name evidence="3" type="ORF">MGN01_06750</name>
</gene>
<organism evidence="3 4">
    <name type="scientific">Methylobacterium gnaphalii</name>
    <dbReference type="NCBI Taxonomy" id="1010610"/>
    <lineage>
        <taxon>Bacteria</taxon>
        <taxon>Pseudomonadati</taxon>
        <taxon>Pseudomonadota</taxon>
        <taxon>Alphaproteobacteria</taxon>
        <taxon>Hyphomicrobiales</taxon>
        <taxon>Methylobacteriaceae</taxon>
        <taxon>Methylobacterium</taxon>
    </lineage>
</organism>
<dbReference type="EMBL" id="BJZV01000002">
    <property type="protein sequence ID" value="GEP08830.1"/>
    <property type="molecule type" value="Genomic_DNA"/>
</dbReference>
<reference evidence="3 4" key="1">
    <citation type="submission" date="2019-07" db="EMBL/GenBank/DDBJ databases">
        <title>Whole genome shotgun sequence of Methylobacterium gnaphalii NBRC 107716.</title>
        <authorList>
            <person name="Hosoyama A."/>
            <person name="Uohara A."/>
            <person name="Ohji S."/>
            <person name="Ichikawa N."/>
        </authorList>
    </citation>
    <scope>NUCLEOTIDE SEQUENCE [LARGE SCALE GENOMIC DNA]</scope>
    <source>
        <strain evidence="3 4">NBRC 107716</strain>
    </source>
</reference>
<dbReference type="AlphaFoldDB" id="A0A512JFW0"/>
<dbReference type="Proteomes" id="UP000321750">
    <property type="component" value="Unassembled WGS sequence"/>
</dbReference>
<dbReference type="InterPro" id="IPR014982">
    <property type="entry name" value="GSCFA"/>
</dbReference>
<proteinExistence type="predicted"/>
<feature type="domain" description="GSCFA" evidence="2">
    <location>
        <begin position="95"/>
        <end position="366"/>
    </location>
</feature>
<sequence length="408" mass="43507">MTVIFGPRRSGSGAGERHGIAQDGIEKVRAVNAPAGPGTGKTADVPDDGDGSIVATNPYSDLPAERFWRKAVAGVPPFAVDPRPKTAFAIRREDRVATAGSCFAQRVAEALREAGFNYYVTETAPEGTPRAEAEARQFGTYSARYGNIYYTRQLVQLFDRAYGTFQPELTAWQRQDGRWVDPFRPTIEPAGFASEAEVIAARDVHLAQVRTLFETLDVFVLTLGLNEGWRYPADGAALPLAPGVAGGVFDPALYACVTAGAGEIAEDLRGFLARLRSVNPASRVIITVSPVPMIATYRDRHVLESNGYSKAVLRAAAGEVCDGADPATVYFPSYEIITGSGPAGRYFNDDLRTITDAGVGHVMRSFLGAFAPNLAGAPVGAASYATKAEFAGVSGVICDEEEIERSVA</sequence>
<name>A0A512JFW0_9HYPH</name>
<evidence type="ECO:0000256" key="1">
    <source>
        <dbReference type="SAM" id="MobiDB-lite"/>
    </source>
</evidence>
<keyword evidence="4" id="KW-1185">Reference proteome</keyword>
<feature type="region of interest" description="Disordered" evidence="1">
    <location>
        <begin position="1"/>
        <end position="51"/>
    </location>
</feature>
<evidence type="ECO:0000259" key="2">
    <source>
        <dbReference type="Pfam" id="PF08885"/>
    </source>
</evidence>
<evidence type="ECO:0000313" key="3">
    <source>
        <dbReference type="EMBL" id="GEP08830.1"/>
    </source>
</evidence>
<dbReference type="Pfam" id="PF08885">
    <property type="entry name" value="GSCFA"/>
    <property type="match status" value="1"/>
</dbReference>